<comment type="catalytic activity">
    <reaction evidence="5">
        <text>L-glutaminyl-[peptide chain release factor] + S-adenosyl-L-methionine = N(5)-methyl-L-glutaminyl-[peptide chain release factor] + S-adenosyl-L-homocysteine + H(+)</text>
        <dbReference type="Rhea" id="RHEA:42896"/>
        <dbReference type="Rhea" id="RHEA-COMP:10271"/>
        <dbReference type="Rhea" id="RHEA-COMP:10272"/>
        <dbReference type="ChEBI" id="CHEBI:15378"/>
        <dbReference type="ChEBI" id="CHEBI:30011"/>
        <dbReference type="ChEBI" id="CHEBI:57856"/>
        <dbReference type="ChEBI" id="CHEBI:59789"/>
        <dbReference type="ChEBI" id="CHEBI:61891"/>
        <dbReference type="EC" id="2.1.1.297"/>
    </reaction>
</comment>
<evidence type="ECO:0000256" key="2">
    <source>
        <dbReference type="ARBA" id="ARBA00022603"/>
    </source>
</evidence>
<dbReference type="GO" id="GO:0102559">
    <property type="term" value="F:peptide chain release factor N(5)-glutamine methyltransferase activity"/>
    <property type="evidence" value="ECO:0007669"/>
    <property type="project" value="UniProtKB-EC"/>
</dbReference>
<keyword evidence="2" id="KW-0489">Methyltransferase</keyword>
<name>A0A1F5Z6E3_9BACT</name>
<sequence length="221" mass="25322">MVKNDSRNLPEEYQTGFAKFYGRTFFVNRDVLIPRIESERLIDIVKHYCHPELARPGRAGVSGSRPKIADIGTGSGCIGITLKLENPGCDVTLIDISEKALTVAKINAERLKVVVRIIKHDLLDNGDYDLVVANLPYIPHARISKLDPGVRNYEPHLALDGGVRGLELIFRLLYQNLSKFIILEIDDTHTLKDFVKYKKFYDIKLEKDLFQRNRYLILERK</sequence>
<protein>
    <recommendedName>
        <fullName evidence="1">peptide chain release factor N(5)-glutamine methyltransferase</fullName>
        <ecNumber evidence="1">2.1.1.297</ecNumber>
    </recommendedName>
</protein>
<dbReference type="CDD" id="cd02440">
    <property type="entry name" value="AdoMet_MTases"/>
    <property type="match status" value="1"/>
</dbReference>
<dbReference type="InterPro" id="IPR050320">
    <property type="entry name" value="N5-glutamine_MTase"/>
</dbReference>
<comment type="caution">
    <text evidence="7">The sequence shown here is derived from an EMBL/GenBank/DDBJ whole genome shotgun (WGS) entry which is preliminary data.</text>
</comment>
<dbReference type="SUPFAM" id="SSF53335">
    <property type="entry name" value="S-adenosyl-L-methionine-dependent methyltransferases"/>
    <property type="match status" value="1"/>
</dbReference>
<dbReference type="NCBIfam" id="TIGR00536">
    <property type="entry name" value="hemK_fam"/>
    <property type="match status" value="1"/>
</dbReference>
<reference evidence="7 8" key="1">
    <citation type="journal article" date="2016" name="Nat. Commun.">
        <title>Thousands of microbial genomes shed light on interconnected biogeochemical processes in an aquifer system.</title>
        <authorList>
            <person name="Anantharaman K."/>
            <person name="Brown C.T."/>
            <person name="Hug L.A."/>
            <person name="Sharon I."/>
            <person name="Castelle C.J."/>
            <person name="Probst A.J."/>
            <person name="Thomas B.C."/>
            <person name="Singh A."/>
            <person name="Wilkins M.J."/>
            <person name="Karaoz U."/>
            <person name="Brodie E.L."/>
            <person name="Williams K.H."/>
            <person name="Hubbard S.S."/>
            <person name="Banfield J.F."/>
        </authorList>
    </citation>
    <scope>NUCLEOTIDE SEQUENCE [LARGE SCALE GENOMIC DNA]</scope>
</reference>
<dbReference type="InterPro" id="IPR004556">
    <property type="entry name" value="HemK-like"/>
</dbReference>
<organism evidence="7 8">
    <name type="scientific">Candidatus Gottesmanbacteria bacterium RIFCSPHIGHO2_01_FULL_42_12</name>
    <dbReference type="NCBI Taxonomy" id="1798377"/>
    <lineage>
        <taxon>Bacteria</taxon>
        <taxon>Candidatus Gottesmaniibacteriota</taxon>
    </lineage>
</organism>
<dbReference type="PANTHER" id="PTHR18895">
    <property type="entry name" value="HEMK METHYLTRANSFERASE"/>
    <property type="match status" value="1"/>
</dbReference>
<dbReference type="EC" id="2.1.1.297" evidence="1"/>
<dbReference type="STRING" id="1798377.A2872_02005"/>
<evidence type="ECO:0000313" key="7">
    <source>
        <dbReference type="EMBL" id="OGG07712.1"/>
    </source>
</evidence>
<dbReference type="Pfam" id="PF05175">
    <property type="entry name" value="MTS"/>
    <property type="match status" value="1"/>
</dbReference>
<dbReference type="InterPro" id="IPR029063">
    <property type="entry name" value="SAM-dependent_MTases_sf"/>
</dbReference>
<evidence type="ECO:0000259" key="6">
    <source>
        <dbReference type="Pfam" id="PF05175"/>
    </source>
</evidence>
<dbReference type="GO" id="GO:0032259">
    <property type="term" value="P:methylation"/>
    <property type="evidence" value="ECO:0007669"/>
    <property type="project" value="UniProtKB-KW"/>
</dbReference>
<evidence type="ECO:0000313" key="8">
    <source>
        <dbReference type="Proteomes" id="UP000178681"/>
    </source>
</evidence>
<dbReference type="PANTHER" id="PTHR18895:SF74">
    <property type="entry name" value="MTRF1L RELEASE FACTOR GLUTAMINE METHYLTRANSFERASE"/>
    <property type="match status" value="1"/>
</dbReference>
<proteinExistence type="predicted"/>
<gene>
    <name evidence="7" type="ORF">A2872_02005</name>
</gene>
<evidence type="ECO:0000256" key="3">
    <source>
        <dbReference type="ARBA" id="ARBA00022679"/>
    </source>
</evidence>
<evidence type="ECO:0000256" key="5">
    <source>
        <dbReference type="ARBA" id="ARBA00048391"/>
    </source>
</evidence>
<accession>A0A1F5Z6E3</accession>
<feature type="domain" description="Methyltransferase small" evidence="6">
    <location>
        <begin position="67"/>
        <end position="137"/>
    </location>
</feature>
<dbReference type="EMBL" id="MFJG01000003">
    <property type="protein sequence ID" value="OGG07712.1"/>
    <property type="molecule type" value="Genomic_DNA"/>
</dbReference>
<keyword evidence="4" id="KW-0949">S-adenosyl-L-methionine</keyword>
<evidence type="ECO:0000256" key="1">
    <source>
        <dbReference type="ARBA" id="ARBA00012771"/>
    </source>
</evidence>
<dbReference type="InterPro" id="IPR007848">
    <property type="entry name" value="Small_mtfrase_dom"/>
</dbReference>
<evidence type="ECO:0000256" key="4">
    <source>
        <dbReference type="ARBA" id="ARBA00022691"/>
    </source>
</evidence>
<dbReference type="AlphaFoldDB" id="A0A1F5Z6E3"/>
<dbReference type="Proteomes" id="UP000178681">
    <property type="component" value="Unassembled WGS sequence"/>
</dbReference>
<keyword evidence="3" id="KW-0808">Transferase</keyword>
<dbReference type="Gene3D" id="3.40.50.150">
    <property type="entry name" value="Vaccinia Virus protein VP39"/>
    <property type="match status" value="1"/>
</dbReference>